<feature type="transmembrane region" description="Helical" evidence="12">
    <location>
        <begin position="6"/>
        <end position="24"/>
    </location>
</feature>
<dbReference type="InterPro" id="IPR005282">
    <property type="entry name" value="LC_transporter"/>
</dbReference>
<keyword evidence="6" id="KW-0769">Symport</keyword>
<keyword evidence="4 12" id="KW-0812">Transmembrane</keyword>
<gene>
    <name evidence="13" type="ORF">AAL_03428</name>
</gene>
<feature type="compositionally biased region" description="Acidic residues" evidence="11">
    <location>
        <begin position="265"/>
        <end position="276"/>
    </location>
</feature>
<evidence type="ECO:0000256" key="9">
    <source>
        <dbReference type="ARBA" id="ARBA00023228"/>
    </source>
</evidence>
<evidence type="ECO:0000256" key="7">
    <source>
        <dbReference type="ARBA" id="ARBA00022989"/>
    </source>
</evidence>
<dbReference type="AlphaFoldDB" id="A0A168D802"/>
<protein>
    <submittedName>
        <fullName evidence="13">Cystinosin</fullName>
    </submittedName>
</protein>
<dbReference type="Proteomes" id="UP000078544">
    <property type="component" value="Unassembled WGS sequence"/>
</dbReference>
<evidence type="ECO:0000256" key="11">
    <source>
        <dbReference type="SAM" id="MobiDB-lite"/>
    </source>
</evidence>
<evidence type="ECO:0000256" key="8">
    <source>
        <dbReference type="ARBA" id="ARBA00023136"/>
    </source>
</evidence>
<dbReference type="GO" id="GO:0015184">
    <property type="term" value="F:L-cystine transmembrane transporter activity"/>
    <property type="evidence" value="ECO:0007669"/>
    <property type="project" value="TreeGrafter"/>
</dbReference>
<feature type="transmembrane region" description="Helical" evidence="12">
    <location>
        <begin position="45"/>
        <end position="64"/>
    </location>
</feature>
<evidence type="ECO:0000256" key="3">
    <source>
        <dbReference type="ARBA" id="ARBA00022448"/>
    </source>
</evidence>
<comment type="catalytic activity">
    <reaction evidence="10">
        <text>L-cystine(out) + H(+)(out) = L-cystine(in) + H(+)(in)</text>
        <dbReference type="Rhea" id="RHEA:66172"/>
        <dbReference type="ChEBI" id="CHEBI:15378"/>
        <dbReference type="ChEBI" id="CHEBI:35491"/>
    </reaction>
    <physiologicalReaction direction="left-to-right" evidence="10">
        <dbReference type="Rhea" id="RHEA:66173"/>
    </physiologicalReaction>
</comment>
<reference evidence="13 14" key="1">
    <citation type="journal article" date="2016" name="Genome Biol. Evol.">
        <title>Divergent and convergent evolution of fungal pathogenicity.</title>
        <authorList>
            <person name="Shang Y."/>
            <person name="Xiao G."/>
            <person name="Zheng P."/>
            <person name="Cen K."/>
            <person name="Zhan S."/>
            <person name="Wang C."/>
        </authorList>
    </citation>
    <scope>NUCLEOTIDE SEQUENCE [LARGE SCALE GENOMIC DNA]</scope>
    <source>
        <strain evidence="13 14">RCEF 2490</strain>
    </source>
</reference>
<keyword evidence="14" id="KW-1185">Reference proteome</keyword>
<keyword evidence="7 12" id="KW-1133">Transmembrane helix</keyword>
<evidence type="ECO:0000256" key="10">
    <source>
        <dbReference type="ARBA" id="ARBA00048473"/>
    </source>
</evidence>
<dbReference type="GO" id="GO:0015293">
    <property type="term" value="F:symporter activity"/>
    <property type="evidence" value="ECO:0007669"/>
    <property type="project" value="UniProtKB-KW"/>
</dbReference>
<keyword evidence="8 12" id="KW-0472">Membrane</keyword>
<comment type="caution">
    <text evidence="13">The sequence shown here is derived from an EMBL/GenBank/DDBJ whole genome shotgun (WGS) entry which is preliminary data.</text>
</comment>
<feature type="transmembrane region" description="Helical" evidence="12">
    <location>
        <begin position="123"/>
        <end position="142"/>
    </location>
</feature>
<dbReference type="STRING" id="1081109.A0A168D802"/>
<dbReference type="PANTHER" id="PTHR13131">
    <property type="entry name" value="CYSTINOSIN"/>
    <property type="match status" value="1"/>
</dbReference>
<dbReference type="GO" id="GO:0000324">
    <property type="term" value="C:fungal-type vacuole"/>
    <property type="evidence" value="ECO:0007669"/>
    <property type="project" value="TreeGrafter"/>
</dbReference>
<feature type="region of interest" description="Disordered" evidence="11">
    <location>
        <begin position="265"/>
        <end position="284"/>
    </location>
</feature>
<dbReference type="PANTHER" id="PTHR13131:SF5">
    <property type="entry name" value="CYSTINOSIN"/>
    <property type="match status" value="1"/>
</dbReference>
<dbReference type="EMBL" id="AZGY01000006">
    <property type="protein sequence ID" value="KZZ97464.1"/>
    <property type="molecule type" value="Genomic_DNA"/>
</dbReference>
<dbReference type="OrthoDB" id="75720at2759"/>
<accession>A0A168D802</accession>
<evidence type="ECO:0000256" key="2">
    <source>
        <dbReference type="ARBA" id="ARBA00006855"/>
    </source>
</evidence>
<comment type="subcellular location">
    <subcellularLocation>
        <location evidence="1">Lysosome membrane</location>
        <topology evidence="1">Multi-pass membrane protein</topology>
    </subcellularLocation>
</comment>
<name>A0A168D802_9HYPO</name>
<evidence type="ECO:0000256" key="1">
    <source>
        <dbReference type="ARBA" id="ARBA00004155"/>
    </source>
</evidence>
<evidence type="ECO:0000256" key="6">
    <source>
        <dbReference type="ARBA" id="ARBA00022847"/>
    </source>
</evidence>
<dbReference type="Gene3D" id="1.20.1280.290">
    <property type="match status" value="2"/>
</dbReference>
<keyword evidence="5" id="KW-0677">Repeat</keyword>
<proteinExistence type="inferred from homology"/>
<evidence type="ECO:0000313" key="13">
    <source>
        <dbReference type="EMBL" id="KZZ97464.1"/>
    </source>
</evidence>
<evidence type="ECO:0000256" key="5">
    <source>
        <dbReference type="ARBA" id="ARBA00022737"/>
    </source>
</evidence>
<dbReference type="FunFam" id="1.20.1280.290:FF:000016">
    <property type="entry name" value="Cystinosin homolog"/>
    <property type="match status" value="1"/>
</dbReference>
<dbReference type="InterPro" id="IPR006603">
    <property type="entry name" value="PQ-loop_rpt"/>
</dbReference>
<dbReference type="GO" id="GO:0005774">
    <property type="term" value="C:vacuolar membrane"/>
    <property type="evidence" value="ECO:0007669"/>
    <property type="project" value="TreeGrafter"/>
</dbReference>
<sequence>MGFAEFVSGLFGWIYTFCWSASFYPQLILNVRRKSTAGTTVDFPFINVLGFVAYAASTLSFYYSPVVRSQYAARNNGLTPTVQFNDITFALHASAITSITLSQYLARPLWGFALTSSNRPSRFVTGVWLGCLVGVLVTYIVVASVKAKGPVDPATDWCELDIVYAFGYVKLFITLVKFTPQILVNYRNKSTQGWSISQITLDFVGGVLSTAQQGIDSVLQHDWSGITGNPVKFALGNISMVYDCIFFVQHYILYNHAQKGGVQAEEESLLGNEDDEGQRRPRLD</sequence>
<dbReference type="Pfam" id="PF04193">
    <property type="entry name" value="PQ-loop"/>
    <property type="match status" value="2"/>
</dbReference>
<keyword evidence="3" id="KW-0813">Transport</keyword>
<organism evidence="13 14">
    <name type="scientific">Moelleriella libera RCEF 2490</name>
    <dbReference type="NCBI Taxonomy" id="1081109"/>
    <lineage>
        <taxon>Eukaryota</taxon>
        <taxon>Fungi</taxon>
        <taxon>Dikarya</taxon>
        <taxon>Ascomycota</taxon>
        <taxon>Pezizomycotina</taxon>
        <taxon>Sordariomycetes</taxon>
        <taxon>Hypocreomycetidae</taxon>
        <taxon>Hypocreales</taxon>
        <taxon>Clavicipitaceae</taxon>
        <taxon>Moelleriella</taxon>
    </lineage>
</organism>
<feature type="transmembrane region" description="Helical" evidence="12">
    <location>
        <begin position="162"/>
        <end position="179"/>
    </location>
</feature>
<comment type="similarity">
    <text evidence="2">Belongs to the cystinosin family.</text>
</comment>
<evidence type="ECO:0000256" key="12">
    <source>
        <dbReference type="SAM" id="Phobius"/>
    </source>
</evidence>
<evidence type="ECO:0000256" key="4">
    <source>
        <dbReference type="ARBA" id="ARBA00022692"/>
    </source>
</evidence>
<keyword evidence="9" id="KW-0458">Lysosome</keyword>
<dbReference type="SMART" id="SM00679">
    <property type="entry name" value="CTNS"/>
    <property type="match status" value="2"/>
</dbReference>
<evidence type="ECO:0000313" key="14">
    <source>
        <dbReference type="Proteomes" id="UP000078544"/>
    </source>
</evidence>